<dbReference type="Proteomes" id="UP001600165">
    <property type="component" value="Unassembled WGS sequence"/>
</dbReference>
<evidence type="ECO:0000256" key="1">
    <source>
        <dbReference type="SAM" id="MobiDB-lite"/>
    </source>
</evidence>
<gene>
    <name evidence="3" type="ORF">ACFVKH_12810</name>
</gene>
<feature type="compositionally biased region" description="Polar residues" evidence="1">
    <location>
        <begin position="1"/>
        <end position="13"/>
    </location>
</feature>
<protein>
    <submittedName>
        <fullName evidence="3">Cupin domain-containing protein</fullName>
    </submittedName>
</protein>
<reference evidence="3 4" key="1">
    <citation type="submission" date="2024-10" db="EMBL/GenBank/DDBJ databases">
        <authorList>
            <person name="Ratan Roy A."/>
            <person name="Morales Sandoval P.H."/>
            <person name="De Los Santos Villalobos S."/>
            <person name="Chakraborty S."/>
            <person name="Mukherjee J."/>
        </authorList>
    </citation>
    <scope>NUCLEOTIDE SEQUENCE [LARGE SCALE GENOMIC DNA]</scope>
    <source>
        <strain evidence="3 4">S1</strain>
    </source>
</reference>
<dbReference type="Gene3D" id="2.60.120.10">
    <property type="entry name" value="Jelly Rolls"/>
    <property type="match status" value="1"/>
</dbReference>
<dbReference type="InterPro" id="IPR011051">
    <property type="entry name" value="RmlC_Cupin_sf"/>
</dbReference>
<evidence type="ECO:0000259" key="2">
    <source>
        <dbReference type="Pfam" id="PF07883"/>
    </source>
</evidence>
<dbReference type="SUPFAM" id="SSF51182">
    <property type="entry name" value="RmlC-like cupins"/>
    <property type="match status" value="1"/>
</dbReference>
<keyword evidence="4" id="KW-1185">Reference proteome</keyword>
<proteinExistence type="predicted"/>
<dbReference type="Pfam" id="PF07883">
    <property type="entry name" value="Cupin_2"/>
    <property type="match status" value="1"/>
</dbReference>
<dbReference type="InterPro" id="IPR013096">
    <property type="entry name" value="Cupin_2"/>
</dbReference>
<dbReference type="RefSeq" id="WP_377965626.1">
    <property type="nucleotide sequence ID" value="NZ_JBHZOL010000079.1"/>
</dbReference>
<evidence type="ECO:0000313" key="4">
    <source>
        <dbReference type="Proteomes" id="UP001600165"/>
    </source>
</evidence>
<organism evidence="3 4">
    <name type="scientific">Almyronema epifaneia S1</name>
    <dbReference type="NCBI Taxonomy" id="2991925"/>
    <lineage>
        <taxon>Bacteria</taxon>
        <taxon>Bacillati</taxon>
        <taxon>Cyanobacteriota</taxon>
        <taxon>Cyanophyceae</taxon>
        <taxon>Nodosilineales</taxon>
        <taxon>Nodosilineaceae</taxon>
        <taxon>Almyronema</taxon>
        <taxon>Almyronema epifaneia</taxon>
    </lineage>
</organism>
<feature type="region of interest" description="Disordered" evidence="1">
    <location>
        <begin position="1"/>
        <end position="20"/>
    </location>
</feature>
<evidence type="ECO:0000313" key="3">
    <source>
        <dbReference type="EMBL" id="MFE4107169.1"/>
    </source>
</evidence>
<dbReference type="InterPro" id="IPR014710">
    <property type="entry name" value="RmlC-like_jellyroll"/>
</dbReference>
<name>A0ABW6IIL5_9CYAN</name>
<dbReference type="EMBL" id="JBHZOL010000079">
    <property type="protein sequence ID" value="MFE4107169.1"/>
    <property type="molecule type" value="Genomic_DNA"/>
</dbReference>
<feature type="domain" description="Cupin type-2" evidence="2">
    <location>
        <begin position="40"/>
        <end position="92"/>
    </location>
</feature>
<accession>A0ABW6IIL5</accession>
<comment type="caution">
    <text evidence="3">The sequence shown here is derived from an EMBL/GenBank/DDBJ whole genome shotgun (WGS) entry which is preliminary data.</text>
</comment>
<sequence length="113" mass="12284">MADASISKTNAQKAASGEMGQTYLATGQKLAMRLWQEEAPSEPKPETQRDYEMVGYVIAGRAELQLAGEVIQLHPGDSWVVPQQTAHSYRILEPFTAIEATSPPARAAKRDAA</sequence>